<dbReference type="SUPFAM" id="SSF57701">
    <property type="entry name" value="Zn2/Cys6 DNA-binding domain"/>
    <property type="match status" value="1"/>
</dbReference>
<dbReference type="InterPro" id="IPR050675">
    <property type="entry name" value="OAF3"/>
</dbReference>
<dbReference type="PANTHER" id="PTHR31069">
    <property type="entry name" value="OLEATE-ACTIVATED TRANSCRIPTION FACTOR 1-RELATED"/>
    <property type="match status" value="1"/>
</dbReference>
<evidence type="ECO:0000256" key="4">
    <source>
        <dbReference type="ARBA" id="ARBA00023242"/>
    </source>
</evidence>
<evidence type="ECO:0000313" key="8">
    <source>
        <dbReference type="Proteomes" id="UP000006701"/>
    </source>
</evidence>
<evidence type="ECO:0000256" key="1">
    <source>
        <dbReference type="ARBA" id="ARBA00023015"/>
    </source>
</evidence>
<evidence type="ECO:0000256" key="2">
    <source>
        <dbReference type="ARBA" id="ARBA00023125"/>
    </source>
</evidence>
<dbReference type="PROSITE" id="PS00463">
    <property type="entry name" value="ZN2_CY6_FUNGAL_1"/>
    <property type="match status" value="1"/>
</dbReference>
<organism evidence="7 8">
    <name type="scientific">Aspergillus clavatus (strain ATCC 1007 / CBS 513.65 / DSM 816 / NCTC 3887 / NRRL 1 / QM 1276 / 107)</name>
    <dbReference type="NCBI Taxonomy" id="344612"/>
    <lineage>
        <taxon>Eukaryota</taxon>
        <taxon>Fungi</taxon>
        <taxon>Dikarya</taxon>
        <taxon>Ascomycota</taxon>
        <taxon>Pezizomycotina</taxon>
        <taxon>Eurotiomycetes</taxon>
        <taxon>Eurotiomycetidae</taxon>
        <taxon>Eurotiales</taxon>
        <taxon>Aspergillaceae</taxon>
        <taxon>Aspergillus</taxon>
        <taxon>Aspergillus subgen. Fumigati</taxon>
    </lineage>
</organism>
<protein>
    <submittedName>
        <fullName evidence="7">C6 zinc finger domain protein</fullName>
    </submittedName>
</protein>
<dbReference type="RefSeq" id="XP_001271060.1">
    <property type="nucleotide sequence ID" value="XM_001271059.1"/>
</dbReference>
<sequence>MLAESGTPSSTGGDTPKLRAACENCRQSKVKCNLSGKSTCIRCLRHGLACRYRLANRSGKPKGSKNRATLRKLRQFPDQRPALRALKGKDDLVAVVDNHYHSEYSEARVLQRDETGSPSSQDTSPPAEGSPEGPVLAYSSIQETVPPAGSEYLQASMSPTFLQKEFITKGLTSCPLAVHIPGAMQPTCDCRGTLAFHENQLRDMVSNSMPLRFDQSLQSVKVALSVCLGFVQCSICAKDSTSLLLPVSTLDLVLQLLDYCITYGLATPHSVGEDSKTSRYGLYEVCPAESWWIRRFLIRGRLVQCKEVLAGLQEAIDICLGSPFGALGNGTLEGGQGDSCLEQIVRGYEATVEAFLHCLSGNGCICT</sequence>
<dbReference type="HOGENOM" id="CLU_052542_1_0_1"/>
<dbReference type="GO" id="GO:0008270">
    <property type="term" value="F:zinc ion binding"/>
    <property type="evidence" value="ECO:0007669"/>
    <property type="project" value="InterPro"/>
</dbReference>
<dbReference type="PANTHER" id="PTHR31069:SF31">
    <property type="entry name" value="MONODICTYPHENONE CLUSTER TRANSCRIPTION FACTOR-RELATED"/>
    <property type="match status" value="1"/>
</dbReference>
<dbReference type="InterPro" id="IPR036864">
    <property type="entry name" value="Zn2-C6_fun-type_DNA-bd_sf"/>
</dbReference>
<dbReference type="CDD" id="cd00067">
    <property type="entry name" value="GAL4"/>
    <property type="match status" value="1"/>
</dbReference>
<reference evidence="7 8" key="1">
    <citation type="journal article" date="2008" name="PLoS Genet.">
        <title>Genomic islands in the pathogenic filamentous fungus Aspergillus fumigatus.</title>
        <authorList>
            <person name="Fedorova N.D."/>
            <person name="Khaldi N."/>
            <person name="Joardar V.S."/>
            <person name="Maiti R."/>
            <person name="Amedeo P."/>
            <person name="Anderson M.J."/>
            <person name="Crabtree J."/>
            <person name="Silva J.C."/>
            <person name="Badger J.H."/>
            <person name="Albarraq A."/>
            <person name="Angiuoli S."/>
            <person name="Bussey H."/>
            <person name="Bowyer P."/>
            <person name="Cotty P.J."/>
            <person name="Dyer P.S."/>
            <person name="Egan A."/>
            <person name="Galens K."/>
            <person name="Fraser-Liggett C.M."/>
            <person name="Haas B.J."/>
            <person name="Inman J.M."/>
            <person name="Kent R."/>
            <person name="Lemieux S."/>
            <person name="Malavazi I."/>
            <person name="Orvis J."/>
            <person name="Roemer T."/>
            <person name="Ronning C.M."/>
            <person name="Sundaram J.P."/>
            <person name="Sutton G."/>
            <person name="Turner G."/>
            <person name="Venter J.C."/>
            <person name="White O.R."/>
            <person name="Whitty B.R."/>
            <person name="Youngman P."/>
            <person name="Wolfe K.H."/>
            <person name="Goldman G.H."/>
            <person name="Wortman J.R."/>
            <person name="Jiang B."/>
            <person name="Denning D.W."/>
            <person name="Nierman W.C."/>
        </authorList>
    </citation>
    <scope>NUCLEOTIDE SEQUENCE [LARGE SCALE GENOMIC DNA]</scope>
    <source>
        <strain evidence="8">ATCC 1007 / CBS 513.65 / DSM 816 / NCTC 3887 / NRRL 1</strain>
    </source>
</reference>
<evidence type="ECO:0000313" key="7">
    <source>
        <dbReference type="EMBL" id="EAW09634.1"/>
    </source>
</evidence>
<dbReference type="GO" id="GO:0003677">
    <property type="term" value="F:DNA binding"/>
    <property type="evidence" value="ECO:0007669"/>
    <property type="project" value="UniProtKB-KW"/>
</dbReference>
<name>A1CKG0_ASPCL</name>
<feature type="region of interest" description="Disordered" evidence="5">
    <location>
        <begin position="104"/>
        <end position="134"/>
    </location>
</feature>
<dbReference type="VEuPathDB" id="FungiDB:ACLA_038450"/>
<evidence type="ECO:0000259" key="6">
    <source>
        <dbReference type="PROSITE" id="PS50048"/>
    </source>
</evidence>
<dbReference type="Gene3D" id="4.10.240.10">
    <property type="entry name" value="Zn(2)-C6 fungal-type DNA-binding domain"/>
    <property type="match status" value="1"/>
</dbReference>
<dbReference type="eggNOG" id="ENOG502RJUK">
    <property type="taxonomic scope" value="Eukaryota"/>
</dbReference>
<dbReference type="GeneID" id="4703042"/>
<dbReference type="GO" id="GO:0000981">
    <property type="term" value="F:DNA-binding transcription factor activity, RNA polymerase II-specific"/>
    <property type="evidence" value="ECO:0007669"/>
    <property type="project" value="InterPro"/>
</dbReference>
<feature type="compositionally biased region" description="Basic and acidic residues" evidence="5">
    <location>
        <begin position="104"/>
        <end position="115"/>
    </location>
</feature>
<dbReference type="OMA" id="CQYGFAN"/>
<dbReference type="EMBL" id="DS027056">
    <property type="protein sequence ID" value="EAW09634.1"/>
    <property type="molecule type" value="Genomic_DNA"/>
</dbReference>
<gene>
    <name evidence="7" type="ORF">ACLA_038450</name>
</gene>
<dbReference type="Pfam" id="PF00172">
    <property type="entry name" value="Zn_clus"/>
    <property type="match status" value="1"/>
</dbReference>
<feature type="domain" description="Zn(2)-C6 fungal-type" evidence="6">
    <location>
        <begin position="21"/>
        <end position="52"/>
    </location>
</feature>
<dbReference type="InterPro" id="IPR001138">
    <property type="entry name" value="Zn2Cys6_DnaBD"/>
</dbReference>
<accession>A1CKG0</accession>
<dbReference type="OrthoDB" id="1393670at2759"/>
<dbReference type="SMART" id="SM00066">
    <property type="entry name" value="GAL4"/>
    <property type="match status" value="1"/>
</dbReference>
<keyword evidence="8" id="KW-1185">Reference proteome</keyword>
<keyword evidence="1" id="KW-0805">Transcription regulation</keyword>
<evidence type="ECO:0000256" key="3">
    <source>
        <dbReference type="ARBA" id="ARBA00023163"/>
    </source>
</evidence>
<dbReference type="KEGG" id="act:ACLA_038450"/>
<dbReference type="Proteomes" id="UP000006701">
    <property type="component" value="Unassembled WGS sequence"/>
</dbReference>
<keyword evidence="2" id="KW-0238">DNA-binding</keyword>
<proteinExistence type="predicted"/>
<dbReference type="AlphaFoldDB" id="A1CKG0"/>
<keyword evidence="4" id="KW-0539">Nucleus</keyword>
<dbReference type="PROSITE" id="PS50048">
    <property type="entry name" value="ZN2_CY6_FUNGAL_2"/>
    <property type="match status" value="1"/>
</dbReference>
<evidence type="ECO:0000256" key="5">
    <source>
        <dbReference type="SAM" id="MobiDB-lite"/>
    </source>
</evidence>
<keyword evidence="3" id="KW-0804">Transcription</keyword>